<feature type="non-terminal residue" evidence="2">
    <location>
        <position position="1"/>
    </location>
</feature>
<feature type="transmembrane region" description="Helical" evidence="1">
    <location>
        <begin position="69"/>
        <end position="91"/>
    </location>
</feature>
<name>A0A6J4MW27_9CHLR</name>
<keyword evidence="1" id="KW-0812">Transmembrane</keyword>
<gene>
    <name evidence="2" type="ORF">AVDCRST_MAG93-8377</name>
</gene>
<proteinExistence type="predicted"/>
<sequence>FWIPHMTAREQGISLLGSVGNFLVPLLALLTVVTRRRAAWDALGASLALAAMVQWLLEARYIAVCTPAHRWLLFPLVVIATPFQIIAALLSDDTVEWRGQRIEVQRGGLFVRHENHPTV</sequence>
<accession>A0A6J4MW27</accession>
<dbReference type="AlphaFoldDB" id="A0A6J4MW27"/>
<feature type="transmembrane region" description="Helical" evidence="1">
    <location>
        <begin position="39"/>
        <end position="57"/>
    </location>
</feature>
<dbReference type="EMBL" id="CADCTR010002823">
    <property type="protein sequence ID" value="CAA9370350.1"/>
    <property type="molecule type" value="Genomic_DNA"/>
</dbReference>
<keyword evidence="1" id="KW-1133">Transmembrane helix</keyword>
<organism evidence="2">
    <name type="scientific">uncultured Chloroflexia bacterium</name>
    <dbReference type="NCBI Taxonomy" id="1672391"/>
    <lineage>
        <taxon>Bacteria</taxon>
        <taxon>Bacillati</taxon>
        <taxon>Chloroflexota</taxon>
        <taxon>Chloroflexia</taxon>
        <taxon>environmental samples</taxon>
    </lineage>
</organism>
<keyword evidence="1" id="KW-0472">Membrane</keyword>
<evidence type="ECO:0000256" key="1">
    <source>
        <dbReference type="SAM" id="Phobius"/>
    </source>
</evidence>
<protein>
    <submittedName>
        <fullName evidence="2">Uncharacterized protein</fullName>
    </submittedName>
</protein>
<feature type="transmembrane region" description="Helical" evidence="1">
    <location>
        <begin position="12"/>
        <end position="32"/>
    </location>
</feature>
<evidence type="ECO:0000313" key="2">
    <source>
        <dbReference type="EMBL" id="CAA9370350.1"/>
    </source>
</evidence>
<reference evidence="2" key="1">
    <citation type="submission" date="2020-02" db="EMBL/GenBank/DDBJ databases">
        <authorList>
            <person name="Meier V. D."/>
        </authorList>
    </citation>
    <scope>NUCLEOTIDE SEQUENCE</scope>
    <source>
        <strain evidence="2">AVDCRST_MAG93</strain>
    </source>
</reference>